<evidence type="ECO:0008006" key="8">
    <source>
        <dbReference type="Google" id="ProtNLM"/>
    </source>
</evidence>
<evidence type="ECO:0000256" key="1">
    <source>
        <dbReference type="ARBA" id="ARBA00022741"/>
    </source>
</evidence>
<dbReference type="SMART" id="SM00448">
    <property type="entry name" value="REC"/>
    <property type="match status" value="1"/>
</dbReference>
<dbReference type="GO" id="GO:0043565">
    <property type="term" value="F:sequence-specific DNA binding"/>
    <property type="evidence" value="ECO:0007669"/>
    <property type="project" value="InterPro"/>
</dbReference>
<dbReference type="PROSITE" id="PS50045">
    <property type="entry name" value="SIGMA54_INTERACT_4"/>
    <property type="match status" value="1"/>
</dbReference>
<dbReference type="InterPro" id="IPR058031">
    <property type="entry name" value="AAA_lid_NorR"/>
</dbReference>
<dbReference type="PANTHER" id="PTHR32071">
    <property type="entry name" value="TRANSCRIPTIONAL REGULATORY PROTEIN"/>
    <property type="match status" value="1"/>
</dbReference>
<protein>
    <recommendedName>
        <fullName evidence="8">Sigma-54-dependent Fis family transcriptional regulator</fullName>
    </recommendedName>
</protein>
<evidence type="ECO:0000256" key="4">
    <source>
        <dbReference type="ARBA" id="ARBA00023163"/>
    </source>
</evidence>
<dbReference type="InterPro" id="IPR011006">
    <property type="entry name" value="CheY-like_superfamily"/>
</dbReference>
<dbReference type="SMART" id="SM00382">
    <property type="entry name" value="AAA"/>
    <property type="match status" value="1"/>
</dbReference>
<dbReference type="SUPFAM" id="SSF52172">
    <property type="entry name" value="CheY-like"/>
    <property type="match status" value="1"/>
</dbReference>
<dbReference type="InterPro" id="IPR027417">
    <property type="entry name" value="P-loop_NTPase"/>
</dbReference>
<dbReference type="GO" id="GO:0000160">
    <property type="term" value="P:phosphorelay signal transduction system"/>
    <property type="evidence" value="ECO:0007669"/>
    <property type="project" value="InterPro"/>
</dbReference>
<dbReference type="SUPFAM" id="SSF46689">
    <property type="entry name" value="Homeodomain-like"/>
    <property type="match status" value="1"/>
</dbReference>
<name>A0A382GL86_9ZZZZ</name>
<feature type="domain" description="Response regulatory" evidence="6">
    <location>
        <begin position="5"/>
        <end position="121"/>
    </location>
</feature>
<dbReference type="InterPro" id="IPR025662">
    <property type="entry name" value="Sigma_54_int_dom_ATP-bd_1"/>
</dbReference>
<dbReference type="Pfam" id="PF25601">
    <property type="entry name" value="AAA_lid_14"/>
    <property type="match status" value="1"/>
</dbReference>
<evidence type="ECO:0000256" key="2">
    <source>
        <dbReference type="ARBA" id="ARBA00022840"/>
    </source>
</evidence>
<dbReference type="PRINTS" id="PR01590">
    <property type="entry name" value="HTHFIS"/>
</dbReference>
<dbReference type="InterPro" id="IPR002078">
    <property type="entry name" value="Sigma_54_int"/>
</dbReference>
<dbReference type="InterPro" id="IPR009057">
    <property type="entry name" value="Homeodomain-like_sf"/>
</dbReference>
<keyword evidence="4" id="KW-0804">Transcription</keyword>
<organism evidence="7">
    <name type="scientific">marine metagenome</name>
    <dbReference type="NCBI Taxonomy" id="408172"/>
    <lineage>
        <taxon>unclassified sequences</taxon>
        <taxon>metagenomes</taxon>
        <taxon>ecological metagenomes</taxon>
    </lineage>
</organism>
<dbReference type="AlphaFoldDB" id="A0A382GL86"/>
<dbReference type="Pfam" id="PF00072">
    <property type="entry name" value="Response_reg"/>
    <property type="match status" value="1"/>
</dbReference>
<accession>A0A382GL86</accession>
<keyword evidence="3" id="KW-0805">Transcription regulation</keyword>
<gene>
    <name evidence="7" type="ORF">METZ01_LOCUS228379</name>
</gene>
<dbReference type="Pfam" id="PF02954">
    <property type="entry name" value="HTH_8"/>
    <property type="match status" value="1"/>
</dbReference>
<dbReference type="Gene3D" id="1.10.8.60">
    <property type="match status" value="1"/>
</dbReference>
<dbReference type="Gene3D" id="3.40.50.2300">
    <property type="match status" value="1"/>
</dbReference>
<dbReference type="Gene3D" id="3.40.50.300">
    <property type="entry name" value="P-loop containing nucleotide triphosphate hydrolases"/>
    <property type="match status" value="1"/>
</dbReference>
<dbReference type="PROSITE" id="PS50110">
    <property type="entry name" value="RESPONSE_REGULATORY"/>
    <property type="match status" value="1"/>
</dbReference>
<keyword evidence="1" id="KW-0547">Nucleotide-binding</keyword>
<feature type="domain" description="Sigma-54 factor interaction" evidence="5">
    <location>
        <begin position="146"/>
        <end position="375"/>
    </location>
</feature>
<dbReference type="PROSITE" id="PS00676">
    <property type="entry name" value="SIGMA54_INTERACT_2"/>
    <property type="match status" value="1"/>
</dbReference>
<evidence type="ECO:0000313" key="7">
    <source>
        <dbReference type="EMBL" id="SVB75525.1"/>
    </source>
</evidence>
<dbReference type="SUPFAM" id="SSF52540">
    <property type="entry name" value="P-loop containing nucleoside triphosphate hydrolases"/>
    <property type="match status" value="1"/>
</dbReference>
<proteinExistence type="predicted"/>
<dbReference type="PROSITE" id="PS00675">
    <property type="entry name" value="SIGMA54_INTERACT_1"/>
    <property type="match status" value="1"/>
</dbReference>
<dbReference type="InterPro" id="IPR001789">
    <property type="entry name" value="Sig_transdc_resp-reg_receiver"/>
</dbReference>
<dbReference type="InterPro" id="IPR025943">
    <property type="entry name" value="Sigma_54_int_dom_ATP-bd_2"/>
</dbReference>
<sequence length="476" mass="53559">VADELVFIVDQNEAFCKEMTGWLHEIGFQTKIFEDTELCLNTTDQNPSVVCLDMSTTGSSGLSGLEFLKRLRLANRDIPIMVMTENGELDSAVEAMKLGAFDYLVKPVEKTRLITNIQRAIEMHTMAHKIDRIRGEKQKTHVYKNIVGQSAAIQRVFTQIEEVAEININVFIEGESGTGKELVAKAVHYSSAYKKGPFIAINCGAIPELLQESEFFGHEKGSFTGADYSRVGKLEYANNGSLFLDEVGEMSQEMQIKLLRFLQDKTFERVGGNKKISVDLRIISATNRKLEQDVASGKFREDLYYRLVVYPITMPGLRERKEDIPLLVNHFLKKYKNEMPKIITTVSSLVMEALMRHDWQGNVRQLENVIYRAMVATRSETIEIENLPPEIQKHSAHGSIIQDHSLNQPTPSEGTAVFATSRSQTPVTTAATIQEMEKNALVEALKIASGNVEQVAKSLGISRATCYRKIKKYQIE</sequence>
<evidence type="ECO:0000259" key="6">
    <source>
        <dbReference type="PROSITE" id="PS50110"/>
    </source>
</evidence>
<dbReference type="EMBL" id="UINC01056001">
    <property type="protein sequence ID" value="SVB75525.1"/>
    <property type="molecule type" value="Genomic_DNA"/>
</dbReference>
<evidence type="ECO:0000256" key="3">
    <source>
        <dbReference type="ARBA" id="ARBA00023015"/>
    </source>
</evidence>
<dbReference type="Gene3D" id="1.10.10.60">
    <property type="entry name" value="Homeodomain-like"/>
    <property type="match status" value="1"/>
</dbReference>
<dbReference type="CDD" id="cd00009">
    <property type="entry name" value="AAA"/>
    <property type="match status" value="1"/>
</dbReference>
<dbReference type="FunFam" id="3.40.50.300:FF:000006">
    <property type="entry name" value="DNA-binding transcriptional regulator NtrC"/>
    <property type="match status" value="1"/>
</dbReference>
<feature type="non-terminal residue" evidence="7">
    <location>
        <position position="1"/>
    </location>
</feature>
<dbReference type="InterPro" id="IPR002197">
    <property type="entry name" value="HTH_Fis"/>
</dbReference>
<reference evidence="7" key="1">
    <citation type="submission" date="2018-05" db="EMBL/GenBank/DDBJ databases">
        <authorList>
            <person name="Lanie J.A."/>
            <person name="Ng W.-L."/>
            <person name="Kazmierczak K.M."/>
            <person name="Andrzejewski T.M."/>
            <person name="Davidsen T.M."/>
            <person name="Wayne K.J."/>
            <person name="Tettelin H."/>
            <person name="Glass J.I."/>
            <person name="Rusch D."/>
            <person name="Podicherti R."/>
            <person name="Tsui H.-C.T."/>
            <person name="Winkler M.E."/>
        </authorList>
    </citation>
    <scope>NUCLEOTIDE SEQUENCE</scope>
</reference>
<evidence type="ECO:0000259" key="5">
    <source>
        <dbReference type="PROSITE" id="PS50045"/>
    </source>
</evidence>
<dbReference type="GO" id="GO:0006355">
    <property type="term" value="P:regulation of DNA-templated transcription"/>
    <property type="evidence" value="ECO:0007669"/>
    <property type="project" value="InterPro"/>
</dbReference>
<dbReference type="Pfam" id="PF00158">
    <property type="entry name" value="Sigma54_activat"/>
    <property type="match status" value="1"/>
</dbReference>
<dbReference type="GO" id="GO:0005524">
    <property type="term" value="F:ATP binding"/>
    <property type="evidence" value="ECO:0007669"/>
    <property type="project" value="UniProtKB-KW"/>
</dbReference>
<keyword evidence="2" id="KW-0067">ATP-binding</keyword>
<dbReference type="InterPro" id="IPR003593">
    <property type="entry name" value="AAA+_ATPase"/>
</dbReference>